<evidence type="ECO:0000313" key="6">
    <source>
        <dbReference type="Proteomes" id="UP000236621"/>
    </source>
</evidence>
<organism evidence="5 6">
    <name type="scientific">Tolypocladium capitatum</name>
    <dbReference type="NCBI Taxonomy" id="45235"/>
    <lineage>
        <taxon>Eukaryota</taxon>
        <taxon>Fungi</taxon>
        <taxon>Dikarya</taxon>
        <taxon>Ascomycota</taxon>
        <taxon>Pezizomycotina</taxon>
        <taxon>Sordariomycetes</taxon>
        <taxon>Hypocreomycetidae</taxon>
        <taxon>Hypocreales</taxon>
        <taxon>Ophiocordycipitaceae</taxon>
        <taxon>Tolypocladium</taxon>
    </lineage>
</organism>
<protein>
    <recommendedName>
        <fullName evidence="2">alpha-galactosidase</fullName>
        <ecNumber evidence="2">3.2.1.22</ecNumber>
    </recommendedName>
</protein>
<dbReference type="PANTHER" id="PTHR35273">
    <property type="entry name" value="ALPHA-1,4 POLYGALACTOSAMINIDASE, PUTATIVE (AFU_ORTHOLOGUE AFUA_3G07890)-RELATED"/>
    <property type="match status" value="1"/>
</dbReference>
<dbReference type="InterPro" id="IPR013785">
    <property type="entry name" value="Aldolase_TIM"/>
</dbReference>
<evidence type="ECO:0000313" key="5">
    <source>
        <dbReference type="EMBL" id="PNY27995.1"/>
    </source>
</evidence>
<feature type="domain" description="Glycoside-hydrolase family GH114 TIM-barrel" evidence="4">
    <location>
        <begin position="85"/>
        <end position="319"/>
    </location>
</feature>
<dbReference type="SUPFAM" id="SSF51445">
    <property type="entry name" value="(Trans)glycosidases"/>
    <property type="match status" value="1"/>
</dbReference>
<keyword evidence="3" id="KW-1133">Transmembrane helix</keyword>
<keyword evidence="3" id="KW-0472">Membrane</keyword>
<evidence type="ECO:0000256" key="1">
    <source>
        <dbReference type="ARBA" id="ARBA00001255"/>
    </source>
</evidence>
<dbReference type="EC" id="3.2.1.22" evidence="2"/>
<dbReference type="GO" id="GO:0004557">
    <property type="term" value="F:alpha-galactosidase activity"/>
    <property type="evidence" value="ECO:0007669"/>
    <property type="project" value="UniProtKB-EC"/>
</dbReference>
<comment type="catalytic activity">
    <reaction evidence="1">
        <text>Hydrolysis of terminal, non-reducing alpha-D-galactose residues in alpha-D-galactosides, including galactose oligosaccharides, galactomannans and galactolipids.</text>
        <dbReference type="EC" id="3.2.1.22"/>
    </reaction>
</comment>
<dbReference type="OrthoDB" id="2108802at2759"/>
<name>A0A2K3QKD3_9HYPO</name>
<proteinExistence type="predicted"/>
<keyword evidence="6" id="KW-1185">Reference proteome</keyword>
<dbReference type="AlphaFoldDB" id="A0A2K3QKD3"/>
<dbReference type="InterPro" id="IPR004352">
    <property type="entry name" value="GH114_TIM-barrel"/>
</dbReference>
<dbReference type="PANTHER" id="PTHR35273:SF2">
    <property type="entry name" value="ALPHA-GALACTOSIDASE"/>
    <property type="match status" value="1"/>
</dbReference>
<dbReference type="EMBL" id="NRSZ01000317">
    <property type="protein sequence ID" value="PNY27995.1"/>
    <property type="molecule type" value="Genomic_DNA"/>
</dbReference>
<dbReference type="STRING" id="45235.A0A2K3QKD3"/>
<reference evidence="5 6" key="1">
    <citation type="submission" date="2017-08" db="EMBL/GenBank/DDBJ databases">
        <title>Harnessing the power of phylogenomics to disentangle the directionality and signatures of interkingdom host jumping in the parasitic fungal genus Tolypocladium.</title>
        <authorList>
            <person name="Quandt C.A."/>
            <person name="Patterson W."/>
            <person name="Spatafora J.W."/>
        </authorList>
    </citation>
    <scope>NUCLEOTIDE SEQUENCE [LARGE SCALE GENOMIC DNA]</scope>
    <source>
        <strain evidence="5 6">CBS 113982</strain>
    </source>
</reference>
<dbReference type="Proteomes" id="UP000236621">
    <property type="component" value="Unassembled WGS sequence"/>
</dbReference>
<feature type="transmembrane region" description="Helical" evidence="3">
    <location>
        <begin position="23"/>
        <end position="45"/>
    </location>
</feature>
<evidence type="ECO:0000259" key="4">
    <source>
        <dbReference type="Pfam" id="PF03537"/>
    </source>
</evidence>
<gene>
    <name evidence="5" type="ORF">TCAP_02068</name>
</gene>
<dbReference type="InterPro" id="IPR017853">
    <property type="entry name" value="GH"/>
</dbReference>
<keyword evidence="3" id="KW-0812">Transmembrane</keyword>
<evidence type="ECO:0000256" key="2">
    <source>
        <dbReference type="ARBA" id="ARBA00012755"/>
    </source>
</evidence>
<sequence>MNKTDPAVEARRPKGSFFRTKKFLIAIAVVVVIVIALAVGLGVGLTRNREGGDDGKSKYPPLSGPPDIPPYNVSNLWQPAVGTPWQIILKKPIVPVSNGSDITPYETVYDLDMADHSADTFAKLRAAGISIICYFSAGSWENWRSDKDQFPAADLGKVLNGWPNEKWLNVSSPAVRDIMKARIKAAASKGCTAIDPDNVDGYDNDNGLGLTGEEAADYVKFLATEAASYNMSTGLKNAGALIPRVINFVQFSVNEQCIQFAECKNFKPFIDANKPVFNIEYPPSAPNVPANVAADICSHQGKAAYTEGFSTVIKTLDLMGWVQYCDGKTFNTSTVTTFTNSRGASS</sequence>
<comment type="caution">
    <text evidence="5">The sequence shown here is derived from an EMBL/GenBank/DDBJ whole genome shotgun (WGS) entry which is preliminary data.</text>
</comment>
<dbReference type="Pfam" id="PF03537">
    <property type="entry name" value="Glyco_hydro_114"/>
    <property type="match status" value="1"/>
</dbReference>
<evidence type="ECO:0000256" key="3">
    <source>
        <dbReference type="SAM" id="Phobius"/>
    </source>
</evidence>
<accession>A0A2K3QKD3</accession>
<dbReference type="Gene3D" id="3.20.20.70">
    <property type="entry name" value="Aldolase class I"/>
    <property type="match status" value="1"/>
</dbReference>